<dbReference type="SMART" id="SM00382">
    <property type="entry name" value="AAA"/>
    <property type="match status" value="2"/>
</dbReference>
<keyword evidence="3" id="KW-0813">Transport</keyword>
<evidence type="ECO:0000256" key="2">
    <source>
        <dbReference type="ARBA" id="ARBA00005417"/>
    </source>
</evidence>
<dbReference type="GO" id="GO:0042626">
    <property type="term" value="F:ATPase-coupled transmembrane transporter activity"/>
    <property type="evidence" value="ECO:0007669"/>
    <property type="project" value="TreeGrafter"/>
</dbReference>
<evidence type="ECO:0000313" key="15">
    <source>
        <dbReference type="Proteomes" id="UP000266922"/>
    </source>
</evidence>
<feature type="domain" description="ABC transporter" evidence="9">
    <location>
        <begin position="257"/>
        <end position="482"/>
    </location>
</feature>
<dbReference type="EMBL" id="RCTJ01000005">
    <property type="protein sequence ID" value="RLQ14852.1"/>
    <property type="molecule type" value="Genomic_DNA"/>
</dbReference>
<proteinExistence type="inferred from homology"/>
<sequence>MKQAIVIEQLRLKFPGHSDLLFRDLSLSVAAGEKVLLLGPSGCGKSTLLQVMAGIIPHSIDVPMKAGRLERPERWGYVFQDPDTQFCMPYADEEIAFALENRSVPRREMPARIRLLLDQVGLAIEPHTDIHTLSGGMKQRLALASVLALEPDVLFLDEPTALLDEEGTKAVWQAVRDVSRDKTVVIVEHKINHVLDFVDRIVLLGSDGCIIADGGAREVFSRYKDVMTAEGIWHPDVWEECGPIVRREERQEGEELIRLHRFRGFRGREVKISVPEAVVRAGEWIAVTGRNGAGKSTLLHGLMQLIRTEGEYTLFGEDIELRQPLYRHIAFVFQNPEFQFVTHTVRDELAYSLRLEGRSEEEINETVTRLLSAFGLDGKEEVHPYQLSVGQKRRLSVAASIVAGQRLFLLDEPTFGQDAKNTFALLAMLESYRRQGAAIIMVTHDEQIVRRFATRRWVVEDGALVRDERLAAVETVLAEGGTWR</sequence>
<dbReference type="Proteomes" id="UP000266922">
    <property type="component" value="Unassembled WGS sequence"/>
</dbReference>
<dbReference type="InterPro" id="IPR003439">
    <property type="entry name" value="ABC_transporter-like_ATP-bd"/>
</dbReference>
<comment type="similarity">
    <text evidence="2">Belongs to the ABC transporter superfamily.</text>
</comment>
<dbReference type="Gene3D" id="3.40.50.300">
    <property type="entry name" value="P-loop containing nucleotide triphosphate hydrolases"/>
    <property type="match status" value="2"/>
</dbReference>
<dbReference type="InterPro" id="IPR015856">
    <property type="entry name" value="ABC_transpr_CbiO/EcfA_su"/>
</dbReference>
<evidence type="ECO:0000256" key="7">
    <source>
        <dbReference type="ARBA" id="ARBA00022967"/>
    </source>
</evidence>
<protein>
    <submittedName>
        <fullName evidence="12">ABC transporter ATP-binding protein</fullName>
    </submittedName>
</protein>
<dbReference type="CDD" id="cd03225">
    <property type="entry name" value="ABC_cobalt_CbiO_domain1"/>
    <property type="match status" value="2"/>
</dbReference>
<comment type="subcellular location">
    <subcellularLocation>
        <location evidence="1">Cell membrane</location>
        <topology evidence="1">Peripheral membrane protein</topology>
    </subcellularLocation>
</comment>
<dbReference type="Proteomes" id="UP000075517">
    <property type="component" value="Unassembled WGS sequence"/>
</dbReference>
<reference evidence="12 15" key="2">
    <citation type="submission" date="2018-10" db="EMBL/GenBank/DDBJ databases">
        <title>Geobacillus stearothermophilus in processing lines of powdered infant formula.</title>
        <authorList>
            <person name="Rhee M.S."/>
            <person name="Choi I.-G."/>
            <person name="Cho T.J."/>
            <person name="Park B."/>
        </authorList>
    </citation>
    <scope>NUCLEOTIDE SEQUENCE [LARGE SCALE GENOMIC DNA]</scope>
    <source>
        <strain evidence="12 15">FHS-PPGT130</strain>
    </source>
</reference>
<dbReference type="GO" id="GO:0005524">
    <property type="term" value="F:ATP binding"/>
    <property type="evidence" value="ECO:0007669"/>
    <property type="project" value="UniProtKB-KW"/>
</dbReference>
<name>A0A0K9HRW8_GEOSE</name>
<accession>A0A0K9HRW8</accession>
<evidence type="ECO:0000256" key="4">
    <source>
        <dbReference type="ARBA" id="ARBA00022475"/>
    </source>
</evidence>
<evidence type="ECO:0000313" key="10">
    <source>
        <dbReference type="EMBL" id="KYD27269.1"/>
    </source>
</evidence>
<dbReference type="Proteomes" id="UP000075424">
    <property type="component" value="Unassembled WGS sequence"/>
</dbReference>
<keyword evidence="7" id="KW-1278">Translocase</keyword>
<dbReference type="GO" id="GO:0043190">
    <property type="term" value="C:ATP-binding cassette (ABC) transporter complex"/>
    <property type="evidence" value="ECO:0007669"/>
    <property type="project" value="TreeGrafter"/>
</dbReference>
<evidence type="ECO:0000313" key="12">
    <source>
        <dbReference type="EMBL" id="RLQ14852.1"/>
    </source>
</evidence>
<evidence type="ECO:0000256" key="8">
    <source>
        <dbReference type="ARBA" id="ARBA00023136"/>
    </source>
</evidence>
<dbReference type="InterPro" id="IPR050095">
    <property type="entry name" value="ECF_ABC_transporter_ATP-bd"/>
</dbReference>
<dbReference type="PANTHER" id="PTHR43553:SF24">
    <property type="entry name" value="ENERGY-COUPLING FACTOR TRANSPORTER ATP-BINDING PROTEIN ECFA1"/>
    <property type="match status" value="1"/>
</dbReference>
<dbReference type="SUPFAM" id="SSF52540">
    <property type="entry name" value="P-loop containing nucleoside triphosphate hydrolases"/>
    <property type="match status" value="2"/>
</dbReference>
<organism evidence="12 15">
    <name type="scientific">Geobacillus stearothermophilus</name>
    <name type="common">Bacillus stearothermophilus</name>
    <dbReference type="NCBI Taxonomy" id="1422"/>
    <lineage>
        <taxon>Bacteria</taxon>
        <taxon>Bacillati</taxon>
        <taxon>Bacillota</taxon>
        <taxon>Bacilli</taxon>
        <taxon>Bacillales</taxon>
        <taxon>Anoxybacillaceae</taxon>
        <taxon>Geobacillus</taxon>
    </lineage>
</organism>
<dbReference type="PROSITE" id="PS00211">
    <property type="entry name" value="ABC_TRANSPORTER_1"/>
    <property type="match status" value="2"/>
</dbReference>
<dbReference type="AlphaFoldDB" id="A0A0K9HRW8"/>
<evidence type="ECO:0000256" key="5">
    <source>
        <dbReference type="ARBA" id="ARBA00022741"/>
    </source>
</evidence>
<feature type="domain" description="ABC transporter" evidence="9">
    <location>
        <begin position="5"/>
        <end position="232"/>
    </location>
</feature>
<reference evidence="13 14" key="1">
    <citation type="submission" date="2016-01" db="EMBL/GenBank/DDBJ databases">
        <title>Draft Genome Sequences of Seven Thermophilic Sporeformers Isolated from Foods.</title>
        <authorList>
            <person name="Berendsen E.M."/>
            <person name="Wells-Bennik M.H."/>
            <person name="Krawcyk A.O."/>
            <person name="De Jong A."/>
            <person name="Holsappel S."/>
            <person name="Eijlander R.T."/>
            <person name="Kuipers O.P."/>
        </authorList>
    </citation>
    <scope>NUCLEOTIDE SEQUENCE [LARGE SCALE GENOMIC DNA]</scope>
    <source>
        <strain evidence="10 13">B4109</strain>
        <strain evidence="11 14">B4114</strain>
    </source>
</reference>
<keyword evidence="4" id="KW-1003">Cell membrane</keyword>
<dbReference type="InterPro" id="IPR003593">
    <property type="entry name" value="AAA+_ATPase"/>
</dbReference>
<dbReference type="PANTHER" id="PTHR43553">
    <property type="entry name" value="HEAVY METAL TRANSPORTER"/>
    <property type="match status" value="1"/>
</dbReference>
<dbReference type="EMBL" id="LQYY01000011">
    <property type="protein sequence ID" value="KYD35193.1"/>
    <property type="molecule type" value="Genomic_DNA"/>
</dbReference>
<keyword evidence="8" id="KW-0472">Membrane</keyword>
<keyword evidence="5" id="KW-0547">Nucleotide-binding</keyword>
<dbReference type="InterPro" id="IPR027417">
    <property type="entry name" value="P-loop_NTPase"/>
</dbReference>
<evidence type="ECO:0000313" key="11">
    <source>
        <dbReference type="EMBL" id="KYD35193.1"/>
    </source>
</evidence>
<comment type="caution">
    <text evidence="12">The sequence shown here is derived from an EMBL/GenBank/DDBJ whole genome shotgun (WGS) entry which is preliminary data.</text>
</comment>
<evidence type="ECO:0000259" key="9">
    <source>
        <dbReference type="PROSITE" id="PS50893"/>
    </source>
</evidence>
<dbReference type="GeneID" id="89613007"/>
<evidence type="ECO:0000256" key="3">
    <source>
        <dbReference type="ARBA" id="ARBA00022448"/>
    </source>
</evidence>
<dbReference type="InterPro" id="IPR017871">
    <property type="entry name" value="ABC_transporter-like_CS"/>
</dbReference>
<evidence type="ECO:0000256" key="6">
    <source>
        <dbReference type="ARBA" id="ARBA00022840"/>
    </source>
</evidence>
<evidence type="ECO:0000313" key="14">
    <source>
        <dbReference type="Proteomes" id="UP000075517"/>
    </source>
</evidence>
<dbReference type="PATRIC" id="fig|1422.14.peg.951"/>
<dbReference type="RefSeq" id="WP_033013863.1">
    <property type="nucleotide sequence ID" value="NZ_CBCSGJ010000006.1"/>
</dbReference>
<gene>
    <name evidence="10" type="ORF">B4109_0639</name>
    <name evidence="11" type="ORF">B4114_0491</name>
    <name evidence="12" type="ORF">D9548_03015</name>
</gene>
<dbReference type="EMBL" id="LQYV01000056">
    <property type="protein sequence ID" value="KYD27269.1"/>
    <property type="molecule type" value="Genomic_DNA"/>
</dbReference>
<dbReference type="Pfam" id="PF00005">
    <property type="entry name" value="ABC_tran"/>
    <property type="match status" value="2"/>
</dbReference>
<evidence type="ECO:0000256" key="1">
    <source>
        <dbReference type="ARBA" id="ARBA00004202"/>
    </source>
</evidence>
<evidence type="ECO:0000313" key="13">
    <source>
        <dbReference type="Proteomes" id="UP000075424"/>
    </source>
</evidence>
<keyword evidence="6 12" id="KW-0067">ATP-binding</keyword>
<dbReference type="PROSITE" id="PS50893">
    <property type="entry name" value="ABC_TRANSPORTER_2"/>
    <property type="match status" value="2"/>
</dbReference>
<dbReference type="GO" id="GO:0016887">
    <property type="term" value="F:ATP hydrolysis activity"/>
    <property type="evidence" value="ECO:0007669"/>
    <property type="project" value="InterPro"/>
</dbReference>